<proteinExistence type="predicted"/>
<dbReference type="AlphaFoldDB" id="A0A8H7RR04"/>
<evidence type="ECO:0000313" key="1">
    <source>
        <dbReference type="EMBL" id="KAG2214168.1"/>
    </source>
</evidence>
<accession>A0A8H7RR04</accession>
<organism evidence="1 2">
    <name type="scientific">Circinella minor</name>
    <dbReference type="NCBI Taxonomy" id="1195481"/>
    <lineage>
        <taxon>Eukaryota</taxon>
        <taxon>Fungi</taxon>
        <taxon>Fungi incertae sedis</taxon>
        <taxon>Mucoromycota</taxon>
        <taxon>Mucoromycotina</taxon>
        <taxon>Mucoromycetes</taxon>
        <taxon>Mucorales</taxon>
        <taxon>Lichtheimiaceae</taxon>
        <taxon>Circinella</taxon>
    </lineage>
</organism>
<reference evidence="1 2" key="1">
    <citation type="submission" date="2020-12" db="EMBL/GenBank/DDBJ databases">
        <title>Metabolic potential, ecology and presence of endohyphal bacteria is reflected in genomic diversity of Mucoromycotina.</title>
        <authorList>
            <person name="Muszewska A."/>
            <person name="Okrasinska A."/>
            <person name="Steczkiewicz K."/>
            <person name="Drgas O."/>
            <person name="Orlowska M."/>
            <person name="Perlinska-Lenart U."/>
            <person name="Aleksandrzak-Piekarczyk T."/>
            <person name="Szatraj K."/>
            <person name="Zielenkiewicz U."/>
            <person name="Pilsyk S."/>
            <person name="Malc E."/>
            <person name="Mieczkowski P."/>
            <person name="Kruszewska J.S."/>
            <person name="Biernat P."/>
            <person name="Pawlowska J."/>
        </authorList>
    </citation>
    <scope>NUCLEOTIDE SEQUENCE [LARGE SCALE GENOMIC DNA]</scope>
    <source>
        <strain evidence="1 2">CBS 142.35</strain>
    </source>
</reference>
<dbReference type="Proteomes" id="UP000646827">
    <property type="component" value="Unassembled WGS sequence"/>
</dbReference>
<evidence type="ECO:0000313" key="2">
    <source>
        <dbReference type="Proteomes" id="UP000646827"/>
    </source>
</evidence>
<name>A0A8H7RR04_9FUNG</name>
<comment type="caution">
    <text evidence="1">The sequence shown here is derived from an EMBL/GenBank/DDBJ whole genome shotgun (WGS) entry which is preliminary data.</text>
</comment>
<gene>
    <name evidence="1" type="ORF">INT45_009872</name>
</gene>
<keyword evidence="2" id="KW-1185">Reference proteome</keyword>
<dbReference type="EMBL" id="JAEPRB010000630">
    <property type="protein sequence ID" value="KAG2214168.1"/>
    <property type="molecule type" value="Genomic_DNA"/>
</dbReference>
<sequence>MDSSAIANGTTLANEGIFLPKAIRIVNPWNLFVHLAFNGKGEDAVFGASIQVSNRLLGATDKDVADAYKRVKENPVLWKKLNEKMDIIKKSKAPLDSVKRKEAAKKWKKDLFSRVRMMARLFECDISILISPQRQEDFYMDIGMTTSDAAHKALMGMGGIQSFTEKLFKLHSNHGMFIEYANTIKDAGRDRVTDHEVNCQRFLWGNFKRTVVGCDTGGNEIVTYQNRKAGVEIVGFDFGVDRQVAVKPDYLGDAVLKDLQYKVNHSFDAPDEQKTIKIVKISSGN</sequence>
<protein>
    <submittedName>
        <fullName evidence="1">Uncharacterized protein</fullName>
    </submittedName>
</protein>